<dbReference type="STRING" id="29655.A0A0K9Q0Z6"/>
<dbReference type="InterPro" id="IPR044802">
    <property type="entry name" value="NADKc-like"/>
</dbReference>
<dbReference type="GO" id="GO:0005524">
    <property type="term" value="F:ATP binding"/>
    <property type="evidence" value="ECO:0007669"/>
    <property type="project" value="UniProtKB-KW"/>
</dbReference>
<keyword evidence="3" id="KW-1133">Transmembrane helix</keyword>
<dbReference type="EMBL" id="LFYR01000235">
    <property type="protein sequence ID" value="KMZ74834.1"/>
    <property type="molecule type" value="Genomic_DNA"/>
</dbReference>
<name>A0A0K9Q0Z6_ZOSMR</name>
<dbReference type="Proteomes" id="UP000036987">
    <property type="component" value="Unassembled WGS sequence"/>
</dbReference>
<keyword evidence="2" id="KW-0067">ATP-binding</keyword>
<keyword evidence="6" id="KW-1185">Reference proteome</keyword>
<keyword evidence="3" id="KW-0812">Transmembrane</keyword>
<dbReference type="Gene3D" id="3.40.50.300">
    <property type="entry name" value="P-loop containing nucleotide triphosphate hydrolases"/>
    <property type="match status" value="1"/>
</dbReference>
<dbReference type="SUPFAM" id="SSF52540">
    <property type="entry name" value="P-loop containing nucleoside triphosphate hydrolases"/>
    <property type="match status" value="1"/>
</dbReference>
<evidence type="ECO:0000256" key="3">
    <source>
        <dbReference type="SAM" id="Phobius"/>
    </source>
</evidence>
<feature type="domain" description="Zeta toxin" evidence="4">
    <location>
        <begin position="216"/>
        <end position="329"/>
    </location>
</feature>
<proteinExistence type="predicted"/>
<dbReference type="OMA" id="HEPFWSE"/>
<dbReference type="InterPro" id="IPR027417">
    <property type="entry name" value="P-loop_NTPase"/>
</dbReference>
<evidence type="ECO:0000259" key="4">
    <source>
        <dbReference type="Pfam" id="PF06414"/>
    </source>
</evidence>
<keyword evidence="3" id="KW-0472">Membrane</keyword>
<evidence type="ECO:0000256" key="2">
    <source>
        <dbReference type="ARBA" id="ARBA00022840"/>
    </source>
</evidence>
<dbReference type="AlphaFoldDB" id="A0A0K9Q0Z6"/>
<comment type="caution">
    <text evidence="5">The sequence shown here is derived from an EMBL/GenBank/DDBJ whole genome shotgun (WGS) entry which is preliminary data.</text>
</comment>
<keyword evidence="1" id="KW-0547">Nucleotide-binding</keyword>
<dbReference type="OrthoDB" id="10267859at2759"/>
<evidence type="ECO:0000256" key="1">
    <source>
        <dbReference type="ARBA" id="ARBA00022741"/>
    </source>
</evidence>
<evidence type="ECO:0000313" key="6">
    <source>
        <dbReference type="Proteomes" id="UP000036987"/>
    </source>
</evidence>
<protein>
    <recommendedName>
        <fullName evidence="4">Zeta toxin domain-containing protein</fullName>
    </recommendedName>
</protein>
<evidence type="ECO:0000313" key="5">
    <source>
        <dbReference type="EMBL" id="KMZ74834.1"/>
    </source>
</evidence>
<sequence length="526" mass="59918">MWIIKVKYSHGITKTSNYLLLIFFIIFLSVVGVGIVGVTYLCRSKKMGGQPRHIPKQTLKVGGSHTGNLESFSQYFARQIGFEDEKECPNLGKLAIDYLKKTKKCEENIYTYFRSNHHPDVESICIKLIEELDKCILGYFGFHWSHTNDTITKVLSHVDHNPTMDSTMESNKKLKKIILEVTRKTRFERITKELKVKRVFSTLVEEMKVIGKATYDDNLQKEKRSPVLMLMGGGMGAGKSTVLKEILKEQFWSETKPVVIEADAFKETDVIYQALNSKGYYDDMLETAELVHKSSTNAASSLLVTALNEGRDVIMDGTLSWIPFVEQTITMARLVHKHRFRMGVGYQRDDDGLVTENYWEQVNDNDIDDPISPRKEPYRIELVGIVCDAYLAVVRGIRRAIMIGRAVRVKSQLKSHKMFASAFPRYCHSVDNARLYCTKYNNSPKLIAWKDGASNLLVDSEEIDILNKVCSLNEDADSIYGLYPHESYTKYGLINMVLSPSRVVMQKELKVVIEEFEATTLTSSSS</sequence>
<organism evidence="5 6">
    <name type="scientific">Zostera marina</name>
    <name type="common">Eelgrass</name>
    <dbReference type="NCBI Taxonomy" id="29655"/>
    <lineage>
        <taxon>Eukaryota</taxon>
        <taxon>Viridiplantae</taxon>
        <taxon>Streptophyta</taxon>
        <taxon>Embryophyta</taxon>
        <taxon>Tracheophyta</taxon>
        <taxon>Spermatophyta</taxon>
        <taxon>Magnoliopsida</taxon>
        <taxon>Liliopsida</taxon>
        <taxon>Zosteraceae</taxon>
        <taxon>Zostera</taxon>
    </lineage>
</organism>
<accession>A0A0K9Q0Z6</accession>
<gene>
    <name evidence="5" type="ORF">ZOSMA_121G00070</name>
</gene>
<dbReference type="PANTHER" id="PTHR31153:SF1">
    <property type="entry name" value="CALMODULIN CALCIUM-DEPENDENT NAD KINASE"/>
    <property type="match status" value="1"/>
</dbReference>
<dbReference type="GO" id="GO:0016301">
    <property type="term" value="F:kinase activity"/>
    <property type="evidence" value="ECO:0007669"/>
    <property type="project" value="InterPro"/>
</dbReference>
<dbReference type="InterPro" id="IPR010488">
    <property type="entry name" value="Zeta_toxin_domain"/>
</dbReference>
<dbReference type="Pfam" id="PF06414">
    <property type="entry name" value="Zeta_toxin"/>
    <property type="match status" value="1"/>
</dbReference>
<reference evidence="6" key="1">
    <citation type="journal article" date="2016" name="Nature">
        <title>The genome of the seagrass Zostera marina reveals angiosperm adaptation to the sea.</title>
        <authorList>
            <person name="Olsen J.L."/>
            <person name="Rouze P."/>
            <person name="Verhelst B."/>
            <person name="Lin Y.-C."/>
            <person name="Bayer T."/>
            <person name="Collen J."/>
            <person name="Dattolo E."/>
            <person name="De Paoli E."/>
            <person name="Dittami S."/>
            <person name="Maumus F."/>
            <person name="Michel G."/>
            <person name="Kersting A."/>
            <person name="Lauritano C."/>
            <person name="Lohaus R."/>
            <person name="Toepel M."/>
            <person name="Tonon T."/>
            <person name="Vanneste K."/>
            <person name="Amirebrahimi M."/>
            <person name="Brakel J."/>
            <person name="Bostroem C."/>
            <person name="Chovatia M."/>
            <person name="Grimwood J."/>
            <person name="Jenkins J.W."/>
            <person name="Jueterbock A."/>
            <person name="Mraz A."/>
            <person name="Stam W.T."/>
            <person name="Tice H."/>
            <person name="Bornberg-Bauer E."/>
            <person name="Green P.J."/>
            <person name="Pearson G.A."/>
            <person name="Procaccini G."/>
            <person name="Duarte C.M."/>
            <person name="Schmutz J."/>
            <person name="Reusch T.B.H."/>
            <person name="Van de Peer Y."/>
        </authorList>
    </citation>
    <scope>NUCLEOTIDE SEQUENCE [LARGE SCALE GENOMIC DNA]</scope>
    <source>
        <strain evidence="6">cv. Finnish</strain>
    </source>
</reference>
<dbReference type="PANTHER" id="PTHR31153">
    <property type="entry name" value="CALMODULIN CALCIUM-DEPENDENT NAD KINASE"/>
    <property type="match status" value="1"/>
</dbReference>
<feature type="transmembrane region" description="Helical" evidence="3">
    <location>
        <begin position="18"/>
        <end position="42"/>
    </location>
</feature>